<dbReference type="InterPro" id="IPR033469">
    <property type="entry name" value="CYTH-like_dom_sf"/>
</dbReference>
<dbReference type="InterPro" id="IPR018966">
    <property type="entry name" value="VTC_domain"/>
</dbReference>
<accession>A0ABR8UN35</accession>
<evidence type="ECO:0000259" key="1">
    <source>
        <dbReference type="Pfam" id="PF09359"/>
    </source>
</evidence>
<gene>
    <name evidence="2" type="ORF">H9639_01490</name>
</gene>
<protein>
    <submittedName>
        <fullName evidence="2">Polyphosphate polymerase domain-containing protein</fullName>
    </submittedName>
</protein>
<dbReference type="Proteomes" id="UP000609874">
    <property type="component" value="Unassembled WGS sequence"/>
</dbReference>
<dbReference type="InterPro" id="IPR042267">
    <property type="entry name" value="VTC_sf"/>
</dbReference>
<dbReference type="Gene3D" id="3.20.100.30">
    <property type="entry name" value="VTC, catalytic tunnel domain"/>
    <property type="match status" value="1"/>
</dbReference>
<dbReference type="Pfam" id="PF09359">
    <property type="entry name" value="VTC"/>
    <property type="match status" value="1"/>
</dbReference>
<proteinExistence type="predicted"/>
<evidence type="ECO:0000313" key="2">
    <source>
        <dbReference type="EMBL" id="MBD7993971.1"/>
    </source>
</evidence>
<name>A0ABR8UN35_9MICC</name>
<dbReference type="RefSeq" id="WP_191806372.1">
    <property type="nucleotide sequence ID" value="NZ_JACSQD010000001.1"/>
</dbReference>
<comment type="caution">
    <text evidence="2">The sequence shown here is derived from an EMBL/GenBank/DDBJ whole genome shotgun (WGS) entry which is preliminary data.</text>
</comment>
<dbReference type="CDD" id="cd07750">
    <property type="entry name" value="PolyPPase_VTC_like"/>
    <property type="match status" value="1"/>
</dbReference>
<dbReference type="EMBL" id="JACSQD010000001">
    <property type="protein sequence ID" value="MBD7993971.1"/>
    <property type="molecule type" value="Genomic_DNA"/>
</dbReference>
<feature type="domain" description="VTC" evidence="1">
    <location>
        <begin position="36"/>
        <end position="243"/>
    </location>
</feature>
<dbReference type="SUPFAM" id="SSF55154">
    <property type="entry name" value="CYTH-like phosphatases"/>
    <property type="match status" value="1"/>
</dbReference>
<organism evidence="2 3">
    <name type="scientific">Arthrobacter gallicola</name>
    <dbReference type="NCBI Taxonomy" id="2762225"/>
    <lineage>
        <taxon>Bacteria</taxon>
        <taxon>Bacillati</taxon>
        <taxon>Actinomycetota</taxon>
        <taxon>Actinomycetes</taxon>
        <taxon>Micrococcales</taxon>
        <taxon>Micrococcaceae</taxon>
        <taxon>Arthrobacter</taxon>
    </lineage>
</organism>
<evidence type="ECO:0000313" key="3">
    <source>
        <dbReference type="Proteomes" id="UP000609874"/>
    </source>
</evidence>
<sequence>MSAGTFHRPGETLTFADLLPGISLEELNASAALQTRVDRKYLVDSVTAERILSSLPARALVLEMAGLRSFTYDSVYFDTPARESYLLAAHGRRRRYKIRTRTYLESALSFLEVKTEGARSATVKDRIPYCPADRDRLTAEGLEYISETLGAFGTLPDLTLLGPVLETGYARTTLYLPGSASRATIDTDVTWRLPGTRGWTLDRKVIVETKSGSTAGALDRHLWAHGVRPCRISKFATGLAALHPGLPSNRWHRTLTSGFTLRPEDHA</sequence>
<reference evidence="2 3" key="1">
    <citation type="submission" date="2020-08" db="EMBL/GenBank/DDBJ databases">
        <title>A Genomic Blueprint of the Chicken Gut Microbiome.</title>
        <authorList>
            <person name="Gilroy R."/>
            <person name="Ravi A."/>
            <person name="Getino M."/>
            <person name="Pursley I."/>
            <person name="Horton D.L."/>
            <person name="Alikhan N.-F."/>
            <person name="Baker D."/>
            <person name="Gharbi K."/>
            <person name="Hall N."/>
            <person name="Watson M."/>
            <person name="Adriaenssens E.M."/>
            <person name="Foster-Nyarko E."/>
            <person name="Jarju S."/>
            <person name="Secka A."/>
            <person name="Antonio M."/>
            <person name="Oren A."/>
            <person name="Chaudhuri R."/>
            <person name="La Ragione R.M."/>
            <person name="Hildebrand F."/>
            <person name="Pallen M.J."/>
        </authorList>
    </citation>
    <scope>NUCLEOTIDE SEQUENCE [LARGE SCALE GENOMIC DNA]</scope>
    <source>
        <strain evidence="2 3">Sa2CUA1</strain>
    </source>
</reference>
<keyword evidence="3" id="KW-1185">Reference proteome</keyword>